<evidence type="ECO:0000256" key="2">
    <source>
        <dbReference type="ARBA" id="ARBA00005887"/>
    </source>
</evidence>
<comment type="similarity">
    <text evidence="2">Belongs to the ammonia transporter channel (TC 1.A.11.2) family.</text>
</comment>
<dbReference type="GO" id="GO:0008519">
    <property type="term" value="F:ammonium channel activity"/>
    <property type="evidence" value="ECO:0007669"/>
    <property type="project" value="InterPro"/>
</dbReference>
<keyword evidence="4 9" id="KW-0812">Transmembrane</keyword>
<reference evidence="11" key="1">
    <citation type="submission" date="2023-08" db="EMBL/GenBank/DDBJ databases">
        <authorList>
            <person name="Audoor S."/>
            <person name="Bilcke G."/>
        </authorList>
    </citation>
    <scope>NUCLEOTIDE SEQUENCE</scope>
</reference>
<feature type="transmembrane region" description="Helical" evidence="9">
    <location>
        <begin position="211"/>
        <end position="234"/>
    </location>
</feature>
<evidence type="ECO:0000256" key="3">
    <source>
        <dbReference type="ARBA" id="ARBA00022448"/>
    </source>
</evidence>
<feature type="transmembrane region" description="Helical" evidence="9">
    <location>
        <begin position="386"/>
        <end position="404"/>
    </location>
</feature>
<dbReference type="GO" id="GO:0097272">
    <property type="term" value="P:ammonium homeostasis"/>
    <property type="evidence" value="ECO:0007669"/>
    <property type="project" value="TreeGrafter"/>
</dbReference>
<dbReference type="SUPFAM" id="SSF111352">
    <property type="entry name" value="Ammonium transporter"/>
    <property type="match status" value="1"/>
</dbReference>
<feature type="transmembrane region" description="Helical" evidence="9">
    <location>
        <begin position="439"/>
        <end position="463"/>
    </location>
</feature>
<dbReference type="Gene3D" id="1.10.3430.10">
    <property type="entry name" value="Ammonium transporter AmtB like domains"/>
    <property type="match status" value="1"/>
</dbReference>
<feature type="transmembrane region" description="Helical" evidence="9">
    <location>
        <begin position="50"/>
        <end position="72"/>
    </location>
</feature>
<comment type="caution">
    <text evidence="11">The sequence shown here is derived from an EMBL/GenBank/DDBJ whole genome shotgun (WGS) entry which is preliminary data.</text>
</comment>
<protein>
    <recommendedName>
        <fullName evidence="10">Ammonium transporter AmtB-like domain-containing protein</fullName>
    </recommendedName>
</protein>
<feature type="transmembrane region" description="Helical" evidence="9">
    <location>
        <begin position="354"/>
        <end position="374"/>
    </location>
</feature>
<dbReference type="InterPro" id="IPR029020">
    <property type="entry name" value="Ammonium/urea_transptr"/>
</dbReference>
<feature type="transmembrane region" description="Helical" evidence="9">
    <location>
        <begin position="295"/>
        <end position="318"/>
    </location>
</feature>
<dbReference type="PANTHER" id="PTHR11730">
    <property type="entry name" value="AMMONIUM TRANSPORTER"/>
    <property type="match status" value="1"/>
</dbReference>
<dbReference type="GO" id="GO:0005886">
    <property type="term" value="C:plasma membrane"/>
    <property type="evidence" value="ECO:0007669"/>
    <property type="project" value="TreeGrafter"/>
</dbReference>
<feature type="compositionally biased region" description="Basic and acidic residues" evidence="8">
    <location>
        <begin position="501"/>
        <end position="510"/>
    </location>
</feature>
<dbReference type="Proteomes" id="UP001295423">
    <property type="component" value="Unassembled WGS sequence"/>
</dbReference>
<feature type="transmembrane region" description="Helical" evidence="9">
    <location>
        <begin position="84"/>
        <end position="103"/>
    </location>
</feature>
<evidence type="ECO:0000313" key="12">
    <source>
        <dbReference type="Proteomes" id="UP001295423"/>
    </source>
</evidence>
<organism evidence="11 12">
    <name type="scientific">Cylindrotheca closterium</name>
    <dbReference type="NCBI Taxonomy" id="2856"/>
    <lineage>
        <taxon>Eukaryota</taxon>
        <taxon>Sar</taxon>
        <taxon>Stramenopiles</taxon>
        <taxon>Ochrophyta</taxon>
        <taxon>Bacillariophyta</taxon>
        <taxon>Bacillariophyceae</taxon>
        <taxon>Bacillariophycidae</taxon>
        <taxon>Bacillariales</taxon>
        <taxon>Bacillariaceae</taxon>
        <taxon>Cylindrotheca</taxon>
    </lineage>
</organism>
<dbReference type="EMBL" id="CAKOGP040001869">
    <property type="protein sequence ID" value="CAJ1954608.1"/>
    <property type="molecule type" value="Genomic_DNA"/>
</dbReference>
<name>A0AAD2JIX7_9STRA</name>
<evidence type="ECO:0000256" key="7">
    <source>
        <dbReference type="ARBA" id="ARBA00023177"/>
    </source>
</evidence>
<keyword evidence="12" id="KW-1185">Reference proteome</keyword>
<evidence type="ECO:0000256" key="8">
    <source>
        <dbReference type="SAM" id="MobiDB-lite"/>
    </source>
</evidence>
<feature type="transmembrane region" description="Helical" evidence="9">
    <location>
        <begin position="255"/>
        <end position="275"/>
    </location>
</feature>
<feature type="transmembrane region" description="Helical" evidence="9">
    <location>
        <begin position="141"/>
        <end position="160"/>
    </location>
</feature>
<sequence length="546" mass="59312">MDNLLLECRQQYPDSELDALECIANHIQSGMDSSKSQIETIDSSLKALSLIFTSILMFTMQAGFAMLCAGSVRTKNVPNTLLKNFLDACGAGVAYYVIGYALAFGDSPSGIIQQDEINGEHTLTFAGSEHFFLIDFDNYGFWFYQFAFAACCATIVAGTLAERSQMVAYFANAIMLTGFVFPVVCHAVWSIHGFLNPFRKNPLFGSGMVDIAGAGVVHVTGGMTALIATVILGPRKGRFHDEDGNFLRASRRMKAHSPSLQVLGTFLLWIGWYGFNVGSVYFLPTAKDISSVASLALVTTTLGATGGAITSLGVSVWWNQRQTGEPDYDIVNALNGCLSGLVAITAGASIVEPWAALLIGSFAGIFYLIGSSLLTKLHIDDAVDAIPVHLVNGIWGVIAVGLFASPKRVMAVLQRDDHVGWFYSWGRSSSDASLLATNVLGVLCIILFVVVVMTPFFIILHYVGLFRSDELEDIIGLPFTSEYDEQRKHVKLPNGKTSGEPLRRASEKRRSGSEFSVSAFVETDDLSNHDVTTVSTRTWENSCRTV</sequence>
<evidence type="ECO:0000256" key="4">
    <source>
        <dbReference type="ARBA" id="ARBA00022692"/>
    </source>
</evidence>
<dbReference type="AlphaFoldDB" id="A0AAD2JIX7"/>
<gene>
    <name evidence="11" type="ORF">CYCCA115_LOCUS15202</name>
</gene>
<evidence type="ECO:0000256" key="9">
    <source>
        <dbReference type="SAM" id="Phobius"/>
    </source>
</evidence>
<comment type="subcellular location">
    <subcellularLocation>
        <location evidence="1">Membrane</location>
        <topology evidence="1">Multi-pass membrane protein</topology>
    </subcellularLocation>
</comment>
<proteinExistence type="inferred from homology"/>
<keyword evidence="3" id="KW-0813">Transport</keyword>
<evidence type="ECO:0000256" key="5">
    <source>
        <dbReference type="ARBA" id="ARBA00022989"/>
    </source>
</evidence>
<accession>A0AAD2JIX7</accession>
<feature type="domain" description="Ammonium transporter AmtB-like" evidence="10">
    <location>
        <begin position="50"/>
        <end position="480"/>
    </location>
</feature>
<dbReference type="InterPro" id="IPR024041">
    <property type="entry name" value="NH4_transpt_AmtB-like_dom"/>
</dbReference>
<keyword evidence="7" id="KW-0924">Ammonia transport</keyword>
<feature type="transmembrane region" description="Helical" evidence="9">
    <location>
        <begin position="167"/>
        <end position="191"/>
    </location>
</feature>
<keyword evidence="5 9" id="KW-1133">Transmembrane helix</keyword>
<feature type="transmembrane region" description="Helical" evidence="9">
    <location>
        <begin position="330"/>
        <end position="348"/>
    </location>
</feature>
<evidence type="ECO:0000256" key="1">
    <source>
        <dbReference type="ARBA" id="ARBA00004141"/>
    </source>
</evidence>
<evidence type="ECO:0000256" key="6">
    <source>
        <dbReference type="ARBA" id="ARBA00023136"/>
    </source>
</evidence>
<dbReference type="Pfam" id="PF00909">
    <property type="entry name" value="Ammonium_transp"/>
    <property type="match status" value="1"/>
</dbReference>
<evidence type="ECO:0000313" key="11">
    <source>
        <dbReference type="EMBL" id="CAJ1954608.1"/>
    </source>
</evidence>
<feature type="region of interest" description="Disordered" evidence="8">
    <location>
        <begin position="491"/>
        <end position="510"/>
    </location>
</feature>
<dbReference type="PANTHER" id="PTHR11730:SF6">
    <property type="entry name" value="AMMONIUM TRANSPORTER"/>
    <property type="match status" value="1"/>
</dbReference>
<evidence type="ECO:0000259" key="10">
    <source>
        <dbReference type="Pfam" id="PF00909"/>
    </source>
</evidence>
<keyword evidence="6 9" id="KW-0472">Membrane</keyword>